<proteinExistence type="predicted"/>
<accession>A0A829Q6E2</accession>
<dbReference type="Proteomes" id="UP000020103">
    <property type="component" value="Unassembled WGS sequence"/>
</dbReference>
<dbReference type="AlphaFoldDB" id="A0A829Q6E2"/>
<name>A0A829Q6E2_9MYCO</name>
<sequence length="38" mass="4086">MMSAELVNHIAALGLRAVSMAPSTPAFRRHSADRVASY</sequence>
<gene>
    <name evidence="1" type="ORF">I543_0072</name>
</gene>
<comment type="caution">
    <text evidence="1">The sequence shown here is derived from an EMBL/GenBank/DDBJ whole genome shotgun (WGS) entry which is preliminary data.</text>
</comment>
<evidence type="ECO:0000313" key="2">
    <source>
        <dbReference type="Proteomes" id="UP000020103"/>
    </source>
</evidence>
<protein>
    <submittedName>
        <fullName evidence="1">Uncharacterized protein</fullName>
    </submittedName>
</protein>
<evidence type="ECO:0000313" key="1">
    <source>
        <dbReference type="EMBL" id="EUA48279.1"/>
    </source>
</evidence>
<reference evidence="1 2" key="1">
    <citation type="submission" date="2013-12" db="EMBL/GenBank/DDBJ databases">
        <authorList>
            <person name="Madinger N."/>
            <person name="Lenaerts A."/>
            <person name="Ordway D."/>
            <person name="DeGroote M.A."/>
            <person name="Parker T."/>
            <person name="Sizemore C."/>
            <person name="Tallon L.J."/>
            <person name="Sadzewicz L.K."/>
            <person name="Sengamalay N."/>
            <person name="Fraser C.M."/>
            <person name="Hine E."/>
            <person name="Shefchek K.A."/>
            <person name="Das S.P."/>
            <person name="Tettelin H."/>
        </authorList>
    </citation>
    <scope>NUCLEOTIDE SEQUENCE [LARGE SCALE GENOMIC DNA]</scope>
    <source>
        <strain evidence="1 2">21</strain>
    </source>
</reference>
<dbReference type="EMBL" id="JAOF01000001">
    <property type="protein sequence ID" value="EUA48279.1"/>
    <property type="molecule type" value="Genomic_DNA"/>
</dbReference>
<organism evidence="1 2">
    <name type="scientific">Mycobacteroides abscessus 21</name>
    <dbReference type="NCBI Taxonomy" id="1299324"/>
    <lineage>
        <taxon>Bacteria</taxon>
        <taxon>Bacillati</taxon>
        <taxon>Actinomycetota</taxon>
        <taxon>Actinomycetes</taxon>
        <taxon>Mycobacteriales</taxon>
        <taxon>Mycobacteriaceae</taxon>
        <taxon>Mycobacteroides</taxon>
        <taxon>Mycobacteroides abscessus</taxon>
    </lineage>
</organism>